<comment type="caution">
    <text evidence="12">The sequence shown here is derived from an EMBL/GenBank/DDBJ whole genome shotgun (WGS) entry which is preliminary data.</text>
</comment>
<dbReference type="FunFam" id="1.10.8.270:FF:000005">
    <property type="entry name" value="TBC1 domain family member 15"/>
    <property type="match status" value="1"/>
</dbReference>
<evidence type="ECO:0000313" key="13">
    <source>
        <dbReference type="Proteomes" id="UP001176961"/>
    </source>
</evidence>
<dbReference type="InterPro" id="IPR035969">
    <property type="entry name" value="Rab-GAP_TBC_sf"/>
</dbReference>
<dbReference type="Pfam" id="PF00566">
    <property type="entry name" value="RabGAP-TBC"/>
    <property type="match status" value="1"/>
</dbReference>
<dbReference type="PANTHER" id="PTHR22957:SF645">
    <property type="entry name" value="LD27216P"/>
    <property type="match status" value="1"/>
</dbReference>
<dbReference type="InterPro" id="IPR021935">
    <property type="entry name" value="SGSM1/2_RBD"/>
</dbReference>
<comment type="subcellular location">
    <subcellularLocation>
        <location evidence="1">Cytoplasm</location>
    </subcellularLocation>
</comment>
<evidence type="ECO:0000256" key="10">
    <source>
        <dbReference type="SAM" id="Coils"/>
    </source>
</evidence>
<dbReference type="SUPFAM" id="SSF47923">
    <property type="entry name" value="Ypt/Rab-GAP domain of gyp1p"/>
    <property type="match status" value="2"/>
</dbReference>
<keyword evidence="13" id="KW-1185">Reference proteome</keyword>
<evidence type="ECO:0000313" key="12">
    <source>
        <dbReference type="EMBL" id="CAJ0604974.1"/>
    </source>
</evidence>
<reference evidence="12" key="1">
    <citation type="submission" date="2023-07" db="EMBL/GenBank/DDBJ databases">
        <authorList>
            <consortium name="CYATHOMIX"/>
        </authorList>
    </citation>
    <scope>NUCLEOTIDE SEQUENCE</scope>
    <source>
        <strain evidence="12">N/A</strain>
    </source>
</reference>
<evidence type="ECO:0000256" key="4">
    <source>
        <dbReference type="ARBA" id="ARBA00022553"/>
    </source>
</evidence>
<proteinExistence type="predicted"/>
<dbReference type="AlphaFoldDB" id="A0AA36H6H5"/>
<comment type="function">
    <text evidence="6">Acts as a GTPase activating protein for RAB7A. Does not act on RAB4, RAB5 or RAB6.</text>
</comment>
<dbReference type="Pfam" id="PF12068">
    <property type="entry name" value="PH_RBD"/>
    <property type="match status" value="1"/>
</dbReference>
<evidence type="ECO:0000256" key="5">
    <source>
        <dbReference type="ARBA" id="ARBA00022990"/>
    </source>
</evidence>
<dbReference type="FunFam" id="1.10.472.80:FF:000005">
    <property type="entry name" value="TBC1 domain family member 15"/>
    <property type="match status" value="1"/>
</dbReference>
<comment type="subunit">
    <text evidence="7">Interacts with non-phosphorylated form of RAB8A; phosphorylation of RAB8A at 'Thr-72' disrupts this interaction. Interacts with ARMC12.</text>
</comment>
<keyword evidence="2" id="KW-0343">GTPase activation</keyword>
<dbReference type="Gene3D" id="1.10.8.270">
    <property type="entry name" value="putative rabgap domain of human tbc1 domain family member 14 like domains"/>
    <property type="match status" value="1"/>
</dbReference>
<dbReference type="PANTHER" id="PTHR22957">
    <property type="entry name" value="TBC1 DOMAIN FAMILY MEMBER GTPASE-ACTIVATING PROTEIN"/>
    <property type="match status" value="1"/>
</dbReference>
<evidence type="ECO:0000256" key="8">
    <source>
        <dbReference type="ARBA" id="ARBA00067480"/>
    </source>
</evidence>
<dbReference type="InterPro" id="IPR000195">
    <property type="entry name" value="Rab-GAP-TBC_dom"/>
</dbReference>
<dbReference type="EMBL" id="CATQJL010000316">
    <property type="protein sequence ID" value="CAJ0604974.1"/>
    <property type="molecule type" value="Genomic_DNA"/>
</dbReference>
<feature type="coiled-coil region" evidence="10">
    <location>
        <begin position="386"/>
        <end position="413"/>
    </location>
</feature>
<evidence type="ECO:0000256" key="2">
    <source>
        <dbReference type="ARBA" id="ARBA00022468"/>
    </source>
</evidence>
<keyword evidence="4" id="KW-0597">Phosphoprotein</keyword>
<sequence>MAGGTSTCLVCILEPVRVEVHKRAIEGLVKARRRLIYMLPYVAYKYVKNKRDQNKREMDSTLESLASHLSRSMIPDQVVLRITGVSAKLAEDSDEFIPGALTIVEKAVGVFIEWCPVEDSNYPDTSGWVIAEDGGETQTLHSPSGSPDRAAKQMNKLAFSIDVNDLSSFRNLEPKKGHGYPCIRLICKDGTTYVPLYFTSESTVNFIDVLQRYITLRRSAHERDLVLVVDGKAEALAQSVIALGQNDDVLSRFMKNPYATALTGFGKITSFMQEQMIPALLDDSDAVSQEEQIRAMRELTQKEDDAAKLRINLDAASEFELVTQLELPPRPDIYRESPVTQEIWDKFKMADGTIDPQNIHHLKMNVFRGGLQPELRKEAWKYLLEYRKWDETNAQFEKKRAKLAKEYERLKAQWMSISEDQESRFFSYSKRKGLVEKDVARTDRSMDFFSGDTNPNLAMLQNMLMTYVMYNFDLGYVQGMSDFASPLLYVMGNEVDAFWCFVELMKKVQRNFEKDQAAIKLQMYQLRDLVMIVNPQLANYLESHQSDDMYFCFRWILVWFKRELSFADTCKLWEVLWTGQPCPNFLLLICVAILDAQMNTIIDNKFGLTEILKHVNDMSMHLVLDDMMTAAEAIFHQLSASQDKLPAHICEYLNLGEIAN</sequence>
<organism evidence="12 13">
    <name type="scientific">Cylicocyclus nassatus</name>
    <name type="common">Nematode worm</name>
    <dbReference type="NCBI Taxonomy" id="53992"/>
    <lineage>
        <taxon>Eukaryota</taxon>
        <taxon>Metazoa</taxon>
        <taxon>Ecdysozoa</taxon>
        <taxon>Nematoda</taxon>
        <taxon>Chromadorea</taxon>
        <taxon>Rhabditida</taxon>
        <taxon>Rhabditina</taxon>
        <taxon>Rhabditomorpha</taxon>
        <taxon>Strongyloidea</taxon>
        <taxon>Strongylidae</taxon>
        <taxon>Cylicocyclus</taxon>
    </lineage>
</organism>
<feature type="domain" description="Rab-GAP TBC" evidence="11">
    <location>
        <begin position="370"/>
        <end position="580"/>
    </location>
</feature>
<keyword evidence="5" id="KW-0007">Acetylation</keyword>
<evidence type="ECO:0000256" key="6">
    <source>
        <dbReference type="ARBA" id="ARBA00055283"/>
    </source>
</evidence>
<keyword evidence="3" id="KW-0963">Cytoplasm</keyword>
<evidence type="ECO:0000256" key="7">
    <source>
        <dbReference type="ARBA" id="ARBA00065268"/>
    </source>
</evidence>
<dbReference type="PROSITE" id="PS50086">
    <property type="entry name" value="TBC_RABGAP"/>
    <property type="match status" value="1"/>
</dbReference>
<dbReference type="Proteomes" id="UP001176961">
    <property type="component" value="Unassembled WGS sequence"/>
</dbReference>
<evidence type="ECO:0000256" key="3">
    <source>
        <dbReference type="ARBA" id="ARBA00022490"/>
    </source>
</evidence>
<evidence type="ECO:0000256" key="1">
    <source>
        <dbReference type="ARBA" id="ARBA00004496"/>
    </source>
</evidence>
<dbReference type="SMART" id="SM00164">
    <property type="entry name" value="TBC"/>
    <property type="match status" value="1"/>
</dbReference>
<dbReference type="GO" id="GO:0005096">
    <property type="term" value="F:GTPase activator activity"/>
    <property type="evidence" value="ECO:0007669"/>
    <property type="project" value="UniProtKB-KW"/>
</dbReference>
<accession>A0AA36H6H5</accession>
<evidence type="ECO:0000259" key="11">
    <source>
        <dbReference type="PROSITE" id="PS50086"/>
    </source>
</evidence>
<protein>
    <recommendedName>
        <fullName evidence="8">TBC1 domain family member 15</fullName>
    </recommendedName>
    <alternativeName>
        <fullName evidence="9">GTPase-activating protein RAB7</fullName>
    </alternativeName>
</protein>
<dbReference type="GO" id="GO:0005737">
    <property type="term" value="C:cytoplasm"/>
    <property type="evidence" value="ECO:0007669"/>
    <property type="project" value="UniProtKB-SubCell"/>
</dbReference>
<name>A0AA36H6H5_CYLNA</name>
<evidence type="ECO:0000256" key="9">
    <source>
        <dbReference type="ARBA" id="ARBA00082539"/>
    </source>
</evidence>
<keyword evidence="10" id="KW-0175">Coiled coil</keyword>
<gene>
    <name evidence="12" type="ORF">CYNAS_LOCUS16957</name>
</gene>
<dbReference type="Gene3D" id="1.10.472.80">
    <property type="entry name" value="Ypt/Rab-GAP domain of gyp1p, domain 3"/>
    <property type="match status" value="1"/>
</dbReference>